<keyword evidence="3" id="KW-1185">Reference proteome</keyword>
<evidence type="ECO:0000313" key="2">
    <source>
        <dbReference type="EMBL" id="RBW69251.1"/>
    </source>
</evidence>
<dbReference type="PANTHER" id="PTHR31527:SF0">
    <property type="entry name" value="RE64534P"/>
    <property type="match status" value="1"/>
</dbReference>
<evidence type="ECO:0000313" key="3">
    <source>
        <dbReference type="Proteomes" id="UP000253314"/>
    </source>
</evidence>
<sequence length="196" mass="22380">MKKHFLIPAKTGLSIEVKKGSIIKIIDVEGQQVADFTAYHAEDYHEKLDLRVTIDALNTVYFKLNDALYSNMYRPMFTILKDTVGKHGVLLPACRAEMYEWLYNKNGHRNCYDNLNESLSKFNIPKSDHHYPFNIFMNTVLHQNGTLQVEKPLSTAGDFLKLKVEMDVIIAISACPVEESPCNGYFPSTIELEVEC</sequence>
<name>A0A366XZ93_9BACI</name>
<organism evidence="2 3">
    <name type="scientific">Bacillus taeanensis</name>
    <dbReference type="NCBI Taxonomy" id="273032"/>
    <lineage>
        <taxon>Bacteria</taxon>
        <taxon>Bacillati</taxon>
        <taxon>Bacillota</taxon>
        <taxon>Bacilli</taxon>
        <taxon>Bacillales</taxon>
        <taxon>Bacillaceae</taxon>
        <taxon>Bacillus</taxon>
    </lineage>
</organism>
<comment type="caution">
    <text evidence="2">The sequence shown here is derived from an EMBL/GenBank/DDBJ whole genome shotgun (WGS) entry which is preliminary data.</text>
</comment>
<accession>A0A366XZ93</accession>
<evidence type="ECO:0000259" key="1">
    <source>
        <dbReference type="Pfam" id="PF09347"/>
    </source>
</evidence>
<dbReference type="OrthoDB" id="9772660at2"/>
<gene>
    <name evidence="2" type="ORF">DS031_12800</name>
</gene>
<dbReference type="PANTHER" id="PTHR31527">
    <property type="entry name" value="RE64534P"/>
    <property type="match status" value="1"/>
</dbReference>
<dbReference type="RefSeq" id="WP_113806458.1">
    <property type="nucleotide sequence ID" value="NZ_QOCW01000012.1"/>
</dbReference>
<dbReference type="InterPro" id="IPR018959">
    <property type="entry name" value="DUF1989"/>
</dbReference>
<feature type="domain" description="DUF1989" evidence="1">
    <location>
        <begin position="7"/>
        <end position="169"/>
    </location>
</feature>
<reference evidence="2 3" key="1">
    <citation type="submission" date="2018-07" db="EMBL/GenBank/DDBJ databases">
        <title>Lottiidibacillus patelloidae gen. nov., sp. nov., isolated from the intestinal tract of a marine limpet and the reclassification of B. taeanensis BH030017T, B. algicola KMM 3737T and B. hwajinpoensis SW-72T as genus Lottiidibacillus.</title>
        <authorList>
            <person name="Liu R."/>
            <person name="Huang Z."/>
        </authorList>
    </citation>
    <scope>NUCLEOTIDE SEQUENCE [LARGE SCALE GENOMIC DNA]</scope>
    <source>
        <strain evidence="2 3">BH030017</strain>
    </source>
</reference>
<proteinExistence type="predicted"/>
<protein>
    <recommendedName>
        <fullName evidence="1">DUF1989 domain-containing protein</fullName>
    </recommendedName>
</protein>
<dbReference type="Proteomes" id="UP000253314">
    <property type="component" value="Unassembled WGS sequence"/>
</dbReference>
<dbReference type="EMBL" id="QOCW01000012">
    <property type="protein sequence ID" value="RBW69251.1"/>
    <property type="molecule type" value="Genomic_DNA"/>
</dbReference>
<dbReference type="AlphaFoldDB" id="A0A366XZ93"/>
<dbReference type="Pfam" id="PF09347">
    <property type="entry name" value="DUF1989"/>
    <property type="match status" value="1"/>
</dbReference>